<evidence type="ECO:0000313" key="1">
    <source>
        <dbReference type="EMBL" id="GAI22670.1"/>
    </source>
</evidence>
<sequence>MSLPWMLKKILSESISSIRIDGLLKIRGYDIY</sequence>
<accession>X1N738</accession>
<proteinExistence type="predicted"/>
<protein>
    <submittedName>
        <fullName evidence="1">Uncharacterized protein</fullName>
    </submittedName>
</protein>
<dbReference type="AlphaFoldDB" id="X1N738"/>
<organism evidence="1">
    <name type="scientific">marine sediment metagenome</name>
    <dbReference type="NCBI Taxonomy" id="412755"/>
    <lineage>
        <taxon>unclassified sequences</taxon>
        <taxon>metagenomes</taxon>
        <taxon>ecological metagenomes</taxon>
    </lineage>
</organism>
<name>X1N738_9ZZZZ</name>
<reference evidence="1" key="1">
    <citation type="journal article" date="2014" name="Front. Microbiol.">
        <title>High frequency of phylogenetically diverse reductive dehalogenase-homologous genes in deep subseafloor sedimentary metagenomes.</title>
        <authorList>
            <person name="Kawai M."/>
            <person name="Futagami T."/>
            <person name="Toyoda A."/>
            <person name="Takaki Y."/>
            <person name="Nishi S."/>
            <person name="Hori S."/>
            <person name="Arai W."/>
            <person name="Tsubouchi T."/>
            <person name="Morono Y."/>
            <person name="Uchiyama I."/>
            <person name="Ito T."/>
            <person name="Fujiyama A."/>
            <person name="Inagaki F."/>
            <person name="Takami H."/>
        </authorList>
    </citation>
    <scope>NUCLEOTIDE SEQUENCE</scope>
    <source>
        <strain evidence="1">Expedition CK06-06</strain>
    </source>
</reference>
<dbReference type="EMBL" id="BARV01013446">
    <property type="protein sequence ID" value="GAI22670.1"/>
    <property type="molecule type" value="Genomic_DNA"/>
</dbReference>
<feature type="non-terminal residue" evidence="1">
    <location>
        <position position="32"/>
    </location>
</feature>
<comment type="caution">
    <text evidence="1">The sequence shown here is derived from an EMBL/GenBank/DDBJ whole genome shotgun (WGS) entry which is preliminary data.</text>
</comment>
<gene>
    <name evidence="1" type="ORF">S06H3_24270</name>
</gene>